<sequence length="67" mass="7691">MKQAPLFLFFLFSFIGYGQQTSEVQTPPPRADTRIYIDCETGFYNLAEHSTKQITKKIRYGMACFGS</sequence>
<proteinExistence type="predicted"/>
<reference evidence="1 2" key="1">
    <citation type="submission" date="2017-07" db="EMBL/GenBank/DDBJ databases">
        <title>Flavobacterium cyanobacteriorum sp. nov., isolated from cyanobacterial aggregates in a eutrophic lake.</title>
        <authorList>
            <person name="Cai H."/>
        </authorList>
    </citation>
    <scope>NUCLEOTIDE SEQUENCE [LARGE SCALE GENOMIC DNA]</scope>
    <source>
        <strain evidence="1 2">TH167</strain>
    </source>
</reference>
<organism evidence="1 2">
    <name type="scientific">Flavobacterium aurantiibacter</name>
    <dbReference type="NCBI Taxonomy" id="2023067"/>
    <lineage>
        <taxon>Bacteria</taxon>
        <taxon>Pseudomonadati</taxon>
        <taxon>Bacteroidota</taxon>
        <taxon>Flavobacteriia</taxon>
        <taxon>Flavobacteriales</taxon>
        <taxon>Flavobacteriaceae</taxon>
        <taxon>Flavobacterium</taxon>
    </lineage>
</organism>
<dbReference type="AlphaFoldDB" id="A0A256A4E1"/>
<dbReference type="EMBL" id="NOXX01000123">
    <property type="protein sequence ID" value="OYQ48501.1"/>
    <property type="molecule type" value="Genomic_DNA"/>
</dbReference>
<evidence type="ECO:0000313" key="1">
    <source>
        <dbReference type="EMBL" id="OYQ48501.1"/>
    </source>
</evidence>
<accession>A0A256A4E1</accession>
<evidence type="ECO:0000313" key="2">
    <source>
        <dbReference type="Proteomes" id="UP000216035"/>
    </source>
</evidence>
<gene>
    <name evidence="1" type="ORF">CHX27_02180</name>
</gene>
<comment type="caution">
    <text evidence="1">The sequence shown here is derived from an EMBL/GenBank/DDBJ whole genome shotgun (WGS) entry which is preliminary data.</text>
</comment>
<protein>
    <submittedName>
        <fullName evidence="1">Uncharacterized protein</fullName>
    </submittedName>
</protein>
<name>A0A256A4E1_9FLAO</name>
<keyword evidence="2" id="KW-1185">Reference proteome</keyword>
<dbReference type="Proteomes" id="UP000216035">
    <property type="component" value="Unassembled WGS sequence"/>
</dbReference>